<evidence type="ECO:0000313" key="5">
    <source>
        <dbReference type="Proteomes" id="UP001500920"/>
    </source>
</evidence>
<dbReference type="EMBL" id="BAABCK010000012">
    <property type="protein sequence ID" value="GAA3717205.1"/>
    <property type="molecule type" value="Genomic_DNA"/>
</dbReference>
<comment type="similarity">
    <text evidence="1">Belongs to the protein kinase superfamily. ADCK protein kinase family.</text>
</comment>
<name>A0ABP7EC94_9STAP</name>
<dbReference type="Pfam" id="PF03109">
    <property type="entry name" value="ABC1"/>
    <property type="match status" value="1"/>
</dbReference>
<evidence type="ECO:0000259" key="3">
    <source>
        <dbReference type="PROSITE" id="PS50011"/>
    </source>
</evidence>
<keyword evidence="2" id="KW-1133">Transmembrane helix</keyword>
<sequence>MIFKKRIEHIRRYREIALAFSKSGFGFIVEELGLDEVLSLPKKILLKKDGTHVEKTRGERIRLFLEEMGPTFIKVGQIASTRPDLLPEDIIEELSKLQSHVPSFPYDEAKEIIEHSLGAKMDDIFLEFEQETIGSASIGQVHKARLVTGEAVAVKVQRPNIEKIIRNDLEILLQLALMAESRIEWARQYQLVDMMEEFSKSIINELDYTIEGRNADKIGKQFKDDEVVHIPEVYWDVTTKDVLVMEFIEGIQIGDLDSLAAEGYLNEVLAERLTHAIFHQILIEGFFHGDPHPGNITVMDGGVIGFLDFGMVGKMTREMKSIYGSLLIAMMKKDADGVVRAITRMGVVPDEVNMKILKKDAELLRDKYYDVPLSRMDLGEAVQDIFHIANEHHIKLPTDFTMLGKTILTLESIVRELDPDFSIVDVAEPFGRQLLRERFNPKNAADHAWRSWIEFSDDLKDVSGNVHEFSKGLKGRSVPVELQVKRSEAFMKRLDRIGNRLTFSIVLLSFSIIMVGLIISSALTDQATVLFNIPAIEIGSVVALLMFIGMIYSIFRSGRF</sequence>
<dbReference type="PROSITE" id="PS50011">
    <property type="entry name" value="PROTEIN_KINASE_DOM"/>
    <property type="match status" value="1"/>
</dbReference>
<evidence type="ECO:0000256" key="1">
    <source>
        <dbReference type="ARBA" id="ARBA00009670"/>
    </source>
</evidence>
<comment type="caution">
    <text evidence="4">The sequence shown here is derived from an EMBL/GenBank/DDBJ whole genome shotgun (WGS) entry which is preliminary data.</text>
</comment>
<organism evidence="4 5">
    <name type="scientific">Salinicoccus jeotgali</name>
    <dbReference type="NCBI Taxonomy" id="381634"/>
    <lineage>
        <taxon>Bacteria</taxon>
        <taxon>Bacillati</taxon>
        <taxon>Bacillota</taxon>
        <taxon>Bacilli</taxon>
        <taxon>Bacillales</taxon>
        <taxon>Staphylococcaceae</taxon>
        <taxon>Salinicoccus</taxon>
    </lineage>
</organism>
<dbReference type="PANTHER" id="PTHR10566">
    <property type="entry name" value="CHAPERONE-ACTIVITY OF BC1 COMPLEX CABC1 -RELATED"/>
    <property type="match status" value="1"/>
</dbReference>
<dbReference type="InterPro" id="IPR004147">
    <property type="entry name" value="ABC1_dom"/>
</dbReference>
<keyword evidence="2" id="KW-0472">Membrane</keyword>
<gene>
    <name evidence="4" type="ORF">GCM10022378_04230</name>
</gene>
<keyword evidence="5" id="KW-1185">Reference proteome</keyword>
<accession>A0ABP7EC94</accession>
<dbReference type="InterPro" id="IPR011009">
    <property type="entry name" value="Kinase-like_dom_sf"/>
</dbReference>
<dbReference type="Gene3D" id="1.10.510.10">
    <property type="entry name" value="Transferase(Phosphotransferase) domain 1"/>
    <property type="match status" value="1"/>
</dbReference>
<dbReference type="RefSeq" id="WP_344700971.1">
    <property type="nucleotide sequence ID" value="NZ_BAABCK010000012.1"/>
</dbReference>
<protein>
    <submittedName>
        <fullName evidence="4">AarF/ABC1/UbiB kinase family protein</fullName>
    </submittedName>
</protein>
<dbReference type="GO" id="GO:0016301">
    <property type="term" value="F:kinase activity"/>
    <property type="evidence" value="ECO:0007669"/>
    <property type="project" value="UniProtKB-KW"/>
</dbReference>
<dbReference type="Proteomes" id="UP001500920">
    <property type="component" value="Unassembled WGS sequence"/>
</dbReference>
<keyword evidence="4" id="KW-0418">Kinase</keyword>
<feature type="transmembrane region" description="Helical" evidence="2">
    <location>
        <begin position="501"/>
        <end position="523"/>
    </location>
</feature>
<keyword evidence="2" id="KW-0812">Transmembrane</keyword>
<proteinExistence type="inferred from homology"/>
<keyword evidence="4" id="KW-0808">Transferase</keyword>
<dbReference type="PANTHER" id="PTHR10566:SF113">
    <property type="entry name" value="PROTEIN ACTIVITY OF BC1 COMPLEX KINASE 7, CHLOROPLASTIC"/>
    <property type="match status" value="1"/>
</dbReference>
<feature type="domain" description="Protein kinase" evidence="3">
    <location>
        <begin position="127"/>
        <end position="491"/>
    </location>
</feature>
<dbReference type="SUPFAM" id="SSF56112">
    <property type="entry name" value="Protein kinase-like (PK-like)"/>
    <property type="match status" value="1"/>
</dbReference>
<dbReference type="CDD" id="cd05121">
    <property type="entry name" value="ABC1_ADCK3-like"/>
    <property type="match status" value="1"/>
</dbReference>
<dbReference type="InterPro" id="IPR050154">
    <property type="entry name" value="UbiB_kinase"/>
</dbReference>
<dbReference type="SMART" id="SM00220">
    <property type="entry name" value="S_TKc"/>
    <property type="match status" value="1"/>
</dbReference>
<dbReference type="InterPro" id="IPR000719">
    <property type="entry name" value="Prot_kinase_dom"/>
</dbReference>
<feature type="transmembrane region" description="Helical" evidence="2">
    <location>
        <begin position="529"/>
        <end position="555"/>
    </location>
</feature>
<evidence type="ECO:0000256" key="2">
    <source>
        <dbReference type="SAM" id="Phobius"/>
    </source>
</evidence>
<evidence type="ECO:0000313" key="4">
    <source>
        <dbReference type="EMBL" id="GAA3717205.1"/>
    </source>
</evidence>
<reference evidence="5" key="1">
    <citation type="journal article" date="2019" name="Int. J. Syst. Evol. Microbiol.">
        <title>The Global Catalogue of Microorganisms (GCM) 10K type strain sequencing project: providing services to taxonomists for standard genome sequencing and annotation.</title>
        <authorList>
            <consortium name="The Broad Institute Genomics Platform"/>
            <consortium name="The Broad Institute Genome Sequencing Center for Infectious Disease"/>
            <person name="Wu L."/>
            <person name="Ma J."/>
        </authorList>
    </citation>
    <scope>NUCLEOTIDE SEQUENCE [LARGE SCALE GENOMIC DNA]</scope>
    <source>
        <strain evidence="5">JCM 16981</strain>
    </source>
</reference>